<evidence type="ECO:0000313" key="4">
    <source>
        <dbReference type="EMBL" id="CAG9988534.1"/>
    </source>
</evidence>
<dbReference type="SUPFAM" id="SSF52540">
    <property type="entry name" value="P-loop containing nucleoside triphosphate hydrolases"/>
    <property type="match status" value="1"/>
</dbReference>
<dbReference type="Gene3D" id="3.40.50.300">
    <property type="entry name" value="P-loop containing nucleotide triphosphate hydrolases"/>
    <property type="match status" value="1"/>
</dbReference>
<dbReference type="OrthoDB" id="194358at2759"/>
<evidence type="ECO:0000259" key="3">
    <source>
        <dbReference type="Pfam" id="PF24883"/>
    </source>
</evidence>
<dbReference type="PANTHER" id="PTHR10039">
    <property type="entry name" value="AMELOGENIN"/>
    <property type="match status" value="1"/>
</dbReference>
<accession>A0A9N9UGP1</accession>
<dbReference type="Gene3D" id="1.25.40.20">
    <property type="entry name" value="Ankyrin repeat-containing domain"/>
    <property type="match status" value="1"/>
</dbReference>
<dbReference type="SUPFAM" id="SSF53474">
    <property type="entry name" value="alpha/beta-Hydrolases"/>
    <property type="match status" value="1"/>
</dbReference>
<dbReference type="InterPro" id="IPR029058">
    <property type="entry name" value="AB_hydrolase_fold"/>
</dbReference>
<dbReference type="Gene3D" id="3.40.50.1820">
    <property type="entry name" value="alpha/beta hydrolase"/>
    <property type="match status" value="1"/>
</dbReference>
<proteinExistence type="predicted"/>
<evidence type="ECO:0000313" key="5">
    <source>
        <dbReference type="Proteomes" id="UP000754883"/>
    </source>
</evidence>
<name>A0A9N9UGP1_9HYPO</name>
<keyword evidence="5" id="KW-1185">Reference proteome</keyword>
<dbReference type="SUPFAM" id="SSF48403">
    <property type="entry name" value="Ankyrin repeat"/>
    <property type="match status" value="1"/>
</dbReference>
<evidence type="ECO:0000256" key="2">
    <source>
        <dbReference type="SAM" id="MobiDB-lite"/>
    </source>
</evidence>
<reference evidence="4 5" key="2">
    <citation type="submission" date="2021-10" db="EMBL/GenBank/DDBJ databases">
        <authorList>
            <person name="Piombo E."/>
        </authorList>
    </citation>
    <scope>NUCLEOTIDE SEQUENCE [LARGE SCALE GENOMIC DNA]</scope>
</reference>
<dbReference type="Pfam" id="PF00023">
    <property type="entry name" value="Ank"/>
    <property type="match status" value="1"/>
</dbReference>
<keyword evidence="1" id="KW-0677">Repeat</keyword>
<organism evidence="4 5">
    <name type="scientific">Clonostachys byssicola</name>
    <dbReference type="NCBI Taxonomy" id="160290"/>
    <lineage>
        <taxon>Eukaryota</taxon>
        <taxon>Fungi</taxon>
        <taxon>Dikarya</taxon>
        <taxon>Ascomycota</taxon>
        <taxon>Pezizomycotina</taxon>
        <taxon>Sordariomycetes</taxon>
        <taxon>Hypocreomycetidae</taxon>
        <taxon>Hypocreales</taxon>
        <taxon>Bionectriaceae</taxon>
        <taxon>Clonostachys</taxon>
    </lineage>
</organism>
<dbReference type="InterPro" id="IPR027417">
    <property type="entry name" value="P-loop_NTPase"/>
</dbReference>
<dbReference type="PANTHER" id="PTHR10039:SF5">
    <property type="entry name" value="NACHT DOMAIN-CONTAINING PROTEIN"/>
    <property type="match status" value="1"/>
</dbReference>
<dbReference type="InterPro" id="IPR056884">
    <property type="entry name" value="NPHP3-like_N"/>
</dbReference>
<reference evidence="5" key="1">
    <citation type="submission" date="2019-06" db="EMBL/GenBank/DDBJ databases">
        <authorList>
            <person name="Broberg M."/>
        </authorList>
    </citation>
    <scope>NUCLEOTIDE SEQUENCE [LARGE SCALE GENOMIC DNA]</scope>
</reference>
<feature type="region of interest" description="Disordered" evidence="2">
    <location>
        <begin position="44"/>
        <end position="80"/>
    </location>
</feature>
<gene>
    <name evidence="4" type="ORF">CBYS24578_00010086</name>
</gene>
<sequence length="1300" mass="146497">MEETGSPTGQAPIVSFALNVIINPQNPRLDIVFVHGFNGHPERTWTDKTAEATSRNESRSDERGRPSKFRKLMPGSRQISSVSHDGPVFWPRDLVPKIVPDARVLSYGYDTKIQRFSGPPVSTHTVYDISNDFSIALEAERQDEPKRPLIFIAHSLGGIIVKDLLRRCGQSSDQSHLHIRPIFESTIGIMFFGTPHSGADPGGSLIHFGERVLKALGHSVNESIRASLLPTSERLRELRDVFGPMARERRWKIHSFQEQYGFMALGGQKVVEDTSSYVNIPDLEIVEHINQDHSKMCRFSILDDPEFGKVKAAIKRMLLDIPEKEIEPQVSAFTRAPLTTTQKEEILESLKFNQIDARVSTIEKAHNKTCRWILRTQEYRDWTNPNKTRAHQGFLWMKGNPGTGKSTLMKFAYNAAKKNRGKNSFIFNFFFNARGTPLERSTTGMYRSLIVQILEKFPKQTCVFDSLELGARIVPSYIWAIEPLKELLLEVLLTLEEIAIIFFIDALDECNEDEIRNMIKFFENIGQEHPSINLSIFFSSRHYPHITIDFGLSLCLEEQDGHSNDITDYIQSELRIGKSNTAKGIREEVQKKAHGVFMWVVLVVAILNKEYDNGNMHTLKRRLKDLPSDLYTLFEDIILRDDRNRDSMLLCVQWLLFAKKPLSPEQLYFAIRHGLESTPPEPWDQDEITRDTIQKFLLHSSKGLAEVTKSEQPTVQFIHESVRQFFLQNTDLVKIWPEIDTRFEANSHERLKYFCLSYSNPELEFFYSFGQNPIMSVKELHSKFPLLEYCVQNLIHHAEMAANGGVDQLTFVSCFNHSEWIRKNNIYDISQVRQYTPMASLLYILAEADASHLIQHCSSTETSTTLSCLKVEDERYGCPFFASIATSSLSACDKLYDIMAPSQSENALALSAEAESPHQKRPCFTLSSRFNFSKSKTLLEQAVEFGSKDLVAFLLQHDIHTSKAVGYDTTPLLHLSAQKGRTEILKVLLESVNGNPESQDAFGRTPLMSAASGGHHHTVQALLDIAKVDPNMTDPYGDTAISLAIQTNKREVIEVLLRADKLDPNIADTGGRTPLSWAAQKCNSEVINAFLAIDKVDLNLADRDGRAPISWAAQNYNSEVIKAFLATGKVDLNLADRDGRTPLSWAAQNYETEVIKAFLATDKVDPNLADKNGTTPLSWAAQKPTPGVVKTLLATDKVNPNLADNNGRTPLFWAAQHWSPEVTKAFLAADKVNPNLADKNGETPLSWAIKNDRKTIAIFLLGSPKVSGNLEDHAAWLSASIPRSCWGRSNSYKSTPARQS</sequence>
<dbReference type="Pfam" id="PF24883">
    <property type="entry name" value="NPHP3_N"/>
    <property type="match status" value="1"/>
</dbReference>
<dbReference type="EMBL" id="CABFNO020001451">
    <property type="protein sequence ID" value="CAG9988534.1"/>
    <property type="molecule type" value="Genomic_DNA"/>
</dbReference>
<dbReference type="Proteomes" id="UP000754883">
    <property type="component" value="Unassembled WGS sequence"/>
</dbReference>
<dbReference type="InterPro" id="IPR036770">
    <property type="entry name" value="Ankyrin_rpt-contain_sf"/>
</dbReference>
<feature type="domain" description="Nephrocystin 3-like N-terminal" evidence="3">
    <location>
        <begin position="369"/>
        <end position="541"/>
    </location>
</feature>
<dbReference type="InterPro" id="IPR002110">
    <property type="entry name" value="Ankyrin_rpt"/>
</dbReference>
<dbReference type="SMART" id="SM00248">
    <property type="entry name" value="ANK"/>
    <property type="match status" value="10"/>
</dbReference>
<protein>
    <recommendedName>
        <fullName evidence="3">Nephrocystin 3-like N-terminal domain-containing protein</fullName>
    </recommendedName>
</protein>
<evidence type="ECO:0000256" key="1">
    <source>
        <dbReference type="ARBA" id="ARBA00022737"/>
    </source>
</evidence>
<feature type="compositionally biased region" description="Basic and acidic residues" evidence="2">
    <location>
        <begin position="44"/>
        <end position="65"/>
    </location>
</feature>
<dbReference type="Pfam" id="PF12796">
    <property type="entry name" value="Ank_2"/>
    <property type="match status" value="2"/>
</dbReference>
<comment type="caution">
    <text evidence="4">The sequence shown here is derived from an EMBL/GenBank/DDBJ whole genome shotgun (WGS) entry which is preliminary data.</text>
</comment>